<dbReference type="PROSITE" id="PS51688">
    <property type="entry name" value="ICA"/>
    <property type="match status" value="1"/>
</dbReference>
<dbReference type="Proteomes" id="UP000197003">
    <property type="component" value="Chromosome"/>
</dbReference>
<keyword evidence="1" id="KW-0175">Coiled coil</keyword>
<protein>
    <submittedName>
        <fullName evidence="4">Cell wall anchor protein</fullName>
    </submittedName>
</protein>
<accession>A0A1Z3N5F3</accession>
<feature type="domain" description="Peptidase S74" evidence="3">
    <location>
        <begin position="781"/>
        <end position="876"/>
    </location>
</feature>
<evidence type="ECO:0000259" key="3">
    <source>
        <dbReference type="PROSITE" id="PS51688"/>
    </source>
</evidence>
<dbReference type="AlphaFoldDB" id="A0A1Z3N5F3"/>
<organism evidence="4 5">
    <name type="scientific">Bdellovibrio bacteriovorus</name>
    <dbReference type="NCBI Taxonomy" id="959"/>
    <lineage>
        <taxon>Bacteria</taxon>
        <taxon>Pseudomonadati</taxon>
        <taxon>Bdellovibrionota</taxon>
        <taxon>Bdellovibrionia</taxon>
        <taxon>Bdellovibrionales</taxon>
        <taxon>Pseudobdellovibrionaceae</taxon>
        <taxon>Bdellovibrio</taxon>
    </lineage>
</organism>
<dbReference type="EMBL" id="CP020946">
    <property type="protein sequence ID" value="ASD62693.1"/>
    <property type="molecule type" value="Genomic_DNA"/>
</dbReference>
<reference evidence="4 5" key="1">
    <citation type="submission" date="2017-04" db="EMBL/GenBank/DDBJ databases">
        <title>Whole genome sequence of Bdellovibrio bacteriovorus strain SSB218315.</title>
        <authorList>
            <person name="Oyedara O."/>
            <person name="Rodriguez-Perez M.A."/>
        </authorList>
    </citation>
    <scope>NUCLEOTIDE SEQUENCE [LARGE SCALE GENOMIC DNA]</scope>
    <source>
        <strain evidence="4 5">SSB218315</strain>
    </source>
</reference>
<evidence type="ECO:0000313" key="5">
    <source>
        <dbReference type="Proteomes" id="UP000197003"/>
    </source>
</evidence>
<dbReference type="Pfam" id="PF13884">
    <property type="entry name" value="Peptidase_S74"/>
    <property type="match status" value="1"/>
</dbReference>
<feature type="signal peptide" evidence="2">
    <location>
        <begin position="1"/>
        <end position="19"/>
    </location>
</feature>
<proteinExistence type="predicted"/>
<dbReference type="InterPro" id="IPR030392">
    <property type="entry name" value="S74_ICA"/>
</dbReference>
<feature type="chain" id="PRO_5012961272" evidence="2">
    <location>
        <begin position="20"/>
        <end position="921"/>
    </location>
</feature>
<dbReference type="OrthoDB" id="5287406at2"/>
<feature type="coiled-coil region" evidence="1">
    <location>
        <begin position="869"/>
        <end position="917"/>
    </location>
</feature>
<gene>
    <name evidence="4" type="ORF">B9G79_03455</name>
</gene>
<sequence length="921" mass="93470">MKSLILSLFLILTGLAAHAASPSPGPLFTYEGLLTDAGGTPITTTQTVILQIIYPSTCVVFEETHSITPGSSGEFSVIVGSGTRTDSTGNTADRIFASSGSVTCADTSTVTASGFTTRSLRVRVGGTDLTPDVAINTVPFAINAVRLADKTAADFVQISASTTQTNVDSVFSRYGTLNSVLNLFGTAGANGQVLIGNGTGYTPATLTAGSGINITNGAGNITISASGGGGSVTSVTAQSPLGVAGTAAVPDLFITQANSTTNGYLSSTDWQAFNNKQSKTLSTGNIWVGNAGGTAAEVAVSGDATLNSAGALNLATVGTVGTYTKVTTDAKGRVTAGSTLTAADIPALDWSKITTGLPGTLSGYGIVDAVKNFGGATGIMAGVDAARPAAGNNGLLYISSDSHQIYRDNGSSWSTLGGGGAATPISLTSQVTGILPIANGGTGASSSVGAMAALSPLTSKGDILVHNGTNNVRLPAGTSGQVLTADSADANGVKWISIPTGTVTNVAGTAPVVVTNNTTTPQISVSDATASSKGIVQIGSGLNVSSGVVTVNPGSFPSLVPVNKGGTGTGTFSANKLVYTNASGSAFTEFSCAVGMAIAFDGAGVAGCSSYSSLGVLVNSGNSLGIPMVLGTNDAFSLSFETNNSPRMTIDDSGRVGIGTTSPATPLHVIGSGEVARFVTSATGGVVIDSTALNYNPSLIYRKTNVNRWSMMVNAASETGSNMGSNFSILRYDDTGATLGAAVTIDRATGNFGINTPAPTYTLHVTGTAGLSTGTAWTNASDRRLKDIHGEYEYGLNEVLKLHTVRYNYKSGNALNLPSDVPMTGFIAQEVQQVIPDAVKTRADGYLELNVDPIHWATVNAVKDLHGMCKATQDQLNTITRKVASLEEDAAAKDLRIKALEEENKSLKKDLELIKAKLGLQ</sequence>
<dbReference type="RefSeq" id="WP_088564314.1">
    <property type="nucleotide sequence ID" value="NZ_CP020946.1"/>
</dbReference>
<evidence type="ECO:0000256" key="2">
    <source>
        <dbReference type="SAM" id="SignalP"/>
    </source>
</evidence>
<evidence type="ECO:0000313" key="4">
    <source>
        <dbReference type="EMBL" id="ASD62693.1"/>
    </source>
</evidence>
<keyword evidence="2" id="KW-0732">Signal</keyword>
<name>A0A1Z3N5F3_BDEBC</name>
<evidence type="ECO:0000256" key="1">
    <source>
        <dbReference type="SAM" id="Coils"/>
    </source>
</evidence>